<dbReference type="InterPro" id="IPR001608">
    <property type="entry name" value="Ala_racemase_N"/>
</dbReference>
<dbReference type="SMART" id="SM01005">
    <property type="entry name" value="Ala_racemase_C"/>
    <property type="match status" value="1"/>
</dbReference>
<evidence type="ECO:0000256" key="1">
    <source>
        <dbReference type="ARBA" id="ARBA00001933"/>
    </source>
</evidence>
<name>A0A5C5UA25_9CORY</name>
<dbReference type="EMBL" id="VOHM01000028">
    <property type="protein sequence ID" value="TWT22776.1"/>
    <property type="molecule type" value="Genomic_DNA"/>
</dbReference>
<dbReference type="InterPro" id="IPR011079">
    <property type="entry name" value="Ala_racemase_C"/>
</dbReference>
<dbReference type="PANTHER" id="PTHR30511:SF0">
    <property type="entry name" value="ALANINE RACEMASE, CATABOLIC-RELATED"/>
    <property type="match status" value="1"/>
</dbReference>
<dbReference type="SUPFAM" id="SSF50621">
    <property type="entry name" value="Alanine racemase C-terminal domain-like"/>
    <property type="match status" value="1"/>
</dbReference>
<dbReference type="SUPFAM" id="SSF51419">
    <property type="entry name" value="PLP-binding barrel"/>
    <property type="match status" value="1"/>
</dbReference>
<gene>
    <name evidence="8" type="ORF">FRX94_10910</name>
</gene>
<sequence>MNLLTITIDLDAIAHNTRLLKQKAAGAQLMCVVKADGYNHGAARVAATMAAHGADQFGVATLAEALALREAGITQPILAWIWTPDQDVVAALDAGIELGVPSLAHAAHLVSLRRPARVSVKLDTAMNRSGIDVAEWDTAFRMLIDAPHLTVTGLFSHLACADEPENPLNDQQVALFRKAIDQARGAGLDVPVNHLVNSPGLLTRPDAYFDMVRPGIALYGYSPIPGLSAAAEGLRPAMTWESRITVVKEIHAGEGVSYGQTWRAPSDGYTAVVACGYADGLPRALQGSLEVSINGRRYPQVGRVCMDQIVLWLGAGGEEAPPVQPGDRAILFGPAETGALTADDFAAALGTINYEVICSPHGRTTRAYLGG</sequence>
<comment type="pathway">
    <text evidence="4">Amino-acid biosynthesis; D-alanine biosynthesis; D-alanine from L-alanine: step 1/1.</text>
</comment>
<dbReference type="CDD" id="cd00430">
    <property type="entry name" value="PLPDE_III_AR"/>
    <property type="match status" value="1"/>
</dbReference>
<dbReference type="Proteomes" id="UP000320791">
    <property type="component" value="Unassembled WGS sequence"/>
</dbReference>
<comment type="catalytic activity">
    <reaction evidence="4">
        <text>L-alanine = D-alanine</text>
        <dbReference type="Rhea" id="RHEA:20249"/>
        <dbReference type="ChEBI" id="CHEBI:57416"/>
        <dbReference type="ChEBI" id="CHEBI:57972"/>
        <dbReference type="EC" id="5.1.1.1"/>
    </reaction>
</comment>
<dbReference type="Gene3D" id="3.20.20.10">
    <property type="entry name" value="Alanine racemase"/>
    <property type="match status" value="1"/>
</dbReference>
<dbReference type="PRINTS" id="PR00992">
    <property type="entry name" value="ALARACEMASE"/>
</dbReference>
<comment type="function">
    <text evidence="4">Catalyzes the interconversion of L-alanine and D-alanine. May also act on other amino acids.</text>
</comment>
<keyword evidence="2 4" id="KW-0663">Pyridoxal phosphate</keyword>
<feature type="binding site" evidence="4 6">
    <location>
        <position position="306"/>
    </location>
    <ligand>
        <name>substrate</name>
    </ligand>
</feature>
<evidence type="ECO:0000313" key="9">
    <source>
        <dbReference type="Proteomes" id="UP000320791"/>
    </source>
</evidence>
<evidence type="ECO:0000256" key="3">
    <source>
        <dbReference type="ARBA" id="ARBA00023235"/>
    </source>
</evidence>
<comment type="cofactor">
    <cofactor evidence="1 4 5">
        <name>pyridoxal 5'-phosphate</name>
        <dbReference type="ChEBI" id="CHEBI:597326"/>
    </cofactor>
</comment>
<dbReference type="OrthoDB" id="9813814at2"/>
<dbReference type="GO" id="GO:0009252">
    <property type="term" value="P:peptidoglycan biosynthetic process"/>
    <property type="evidence" value="ECO:0007669"/>
    <property type="project" value="TreeGrafter"/>
</dbReference>
<keyword evidence="9" id="KW-1185">Reference proteome</keyword>
<evidence type="ECO:0000313" key="8">
    <source>
        <dbReference type="EMBL" id="TWT22776.1"/>
    </source>
</evidence>
<dbReference type="Pfam" id="PF00842">
    <property type="entry name" value="Ala_racemase_C"/>
    <property type="match status" value="1"/>
</dbReference>
<feature type="active site" description="Proton acceptor; specific for D-alanine" evidence="4">
    <location>
        <position position="34"/>
    </location>
</feature>
<organism evidence="8 9">
    <name type="scientific">Corynebacterium canis</name>
    <dbReference type="NCBI Taxonomy" id="679663"/>
    <lineage>
        <taxon>Bacteria</taxon>
        <taxon>Bacillati</taxon>
        <taxon>Actinomycetota</taxon>
        <taxon>Actinomycetes</taxon>
        <taxon>Mycobacteriales</taxon>
        <taxon>Corynebacteriaceae</taxon>
        <taxon>Corynebacterium</taxon>
    </lineage>
</organism>
<dbReference type="FunFam" id="3.20.20.10:FF:000002">
    <property type="entry name" value="Alanine racemase"/>
    <property type="match status" value="1"/>
</dbReference>
<dbReference type="InterPro" id="IPR000821">
    <property type="entry name" value="Ala_racemase"/>
</dbReference>
<dbReference type="GO" id="GO:0030632">
    <property type="term" value="P:D-alanine biosynthetic process"/>
    <property type="evidence" value="ECO:0007669"/>
    <property type="project" value="UniProtKB-UniRule"/>
</dbReference>
<comment type="similarity">
    <text evidence="4">Belongs to the alanine racemase family.</text>
</comment>
<dbReference type="AlphaFoldDB" id="A0A5C5UA25"/>
<dbReference type="Gene3D" id="2.40.37.10">
    <property type="entry name" value="Lyase, Ornithine Decarboxylase, Chain A, domain 1"/>
    <property type="match status" value="1"/>
</dbReference>
<dbReference type="RefSeq" id="WP_146325376.1">
    <property type="nucleotide sequence ID" value="NZ_BAABLR010000065.1"/>
</dbReference>
<protein>
    <recommendedName>
        <fullName evidence="4">Alanine racemase</fullName>
        <ecNumber evidence="4">5.1.1.1</ecNumber>
    </recommendedName>
</protein>
<evidence type="ECO:0000256" key="4">
    <source>
        <dbReference type="HAMAP-Rule" id="MF_01201"/>
    </source>
</evidence>
<dbReference type="NCBIfam" id="TIGR00492">
    <property type="entry name" value="alr"/>
    <property type="match status" value="1"/>
</dbReference>
<dbReference type="UniPathway" id="UPA00042">
    <property type="reaction ID" value="UER00497"/>
</dbReference>
<dbReference type="EC" id="5.1.1.1" evidence="4"/>
<dbReference type="GO" id="GO:0008784">
    <property type="term" value="F:alanine racemase activity"/>
    <property type="evidence" value="ECO:0007669"/>
    <property type="project" value="UniProtKB-UniRule"/>
</dbReference>
<dbReference type="GO" id="GO:0005829">
    <property type="term" value="C:cytosol"/>
    <property type="evidence" value="ECO:0007669"/>
    <property type="project" value="TreeGrafter"/>
</dbReference>
<evidence type="ECO:0000256" key="2">
    <source>
        <dbReference type="ARBA" id="ARBA00022898"/>
    </source>
</evidence>
<feature type="active site" description="Proton acceptor; specific for L-alanine" evidence="4">
    <location>
        <position position="258"/>
    </location>
</feature>
<comment type="caution">
    <text evidence="8">The sequence shown here is derived from an EMBL/GenBank/DDBJ whole genome shotgun (WGS) entry which is preliminary data.</text>
</comment>
<accession>A0A5C5UA25</accession>
<dbReference type="PANTHER" id="PTHR30511">
    <property type="entry name" value="ALANINE RACEMASE"/>
    <property type="match status" value="1"/>
</dbReference>
<proteinExistence type="inferred from homology"/>
<dbReference type="GO" id="GO:0030170">
    <property type="term" value="F:pyridoxal phosphate binding"/>
    <property type="evidence" value="ECO:0007669"/>
    <property type="project" value="UniProtKB-UniRule"/>
</dbReference>
<dbReference type="InterPro" id="IPR009006">
    <property type="entry name" value="Ala_racemase/Decarboxylase_C"/>
</dbReference>
<feature type="modified residue" description="N6-(pyridoxal phosphate)lysine" evidence="4 5">
    <location>
        <position position="34"/>
    </location>
</feature>
<evidence type="ECO:0000256" key="6">
    <source>
        <dbReference type="PIRSR" id="PIRSR600821-52"/>
    </source>
</evidence>
<reference evidence="8 9" key="1">
    <citation type="submission" date="2019-08" db="EMBL/GenBank/DDBJ databases">
        <authorList>
            <person name="Lei W."/>
        </authorList>
    </citation>
    <scope>NUCLEOTIDE SEQUENCE [LARGE SCALE GENOMIC DNA]</scope>
    <source>
        <strain evidence="8 9">CCUG 58627</strain>
    </source>
</reference>
<evidence type="ECO:0000259" key="7">
    <source>
        <dbReference type="SMART" id="SM01005"/>
    </source>
</evidence>
<feature type="domain" description="Alanine racemase C-terminal" evidence="7">
    <location>
        <begin position="237"/>
        <end position="369"/>
    </location>
</feature>
<keyword evidence="3 4" id="KW-0413">Isomerase</keyword>
<dbReference type="InterPro" id="IPR029066">
    <property type="entry name" value="PLP-binding_barrel"/>
</dbReference>
<dbReference type="Pfam" id="PF01168">
    <property type="entry name" value="Ala_racemase_N"/>
    <property type="match status" value="1"/>
</dbReference>
<feature type="binding site" evidence="4 6">
    <location>
        <position position="128"/>
    </location>
    <ligand>
        <name>substrate</name>
    </ligand>
</feature>
<dbReference type="HAMAP" id="MF_01201">
    <property type="entry name" value="Ala_racemase"/>
    <property type="match status" value="1"/>
</dbReference>
<evidence type="ECO:0000256" key="5">
    <source>
        <dbReference type="PIRSR" id="PIRSR600821-50"/>
    </source>
</evidence>